<comment type="catalytic activity">
    <reaction evidence="16">
        <text>cholesterol + NADPH + O2 + H(+) = 7-dehydrocholesterol + NADP(+) + 2 H2O</text>
        <dbReference type="Rhea" id="RHEA:45024"/>
        <dbReference type="ChEBI" id="CHEBI:15377"/>
        <dbReference type="ChEBI" id="CHEBI:15378"/>
        <dbReference type="ChEBI" id="CHEBI:15379"/>
        <dbReference type="ChEBI" id="CHEBI:16113"/>
        <dbReference type="ChEBI" id="CHEBI:17759"/>
        <dbReference type="ChEBI" id="CHEBI:57783"/>
        <dbReference type="ChEBI" id="CHEBI:58349"/>
        <dbReference type="EC" id="1.14.19.21"/>
    </reaction>
    <physiologicalReaction direction="left-to-right" evidence="16">
        <dbReference type="Rhea" id="RHEA:45025"/>
    </physiologicalReaction>
</comment>
<evidence type="ECO:0000259" key="17">
    <source>
        <dbReference type="PROSITE" id="PS51296"/>
    </source>
</evidence>
<comment type="subcellular location">
    <subcellularLocation>
        <location evidence="2">Membrane</location>
    </subcellularLocation>
</comment>
<evidence type="ECO:0000256" key="3">
    <source>
        <dbReference type="ARBA" id="ARBA00004972"/>
    </source>
</evidence>
<dbReference type="PANTHER" id="PTHR21266:SF32">
    <property type="entry name" value="CHOLESTEROL 7-DESATURASE NVD"/>
    <property type="match status" value="1"/>
</dbReference>
<dbReference type="GO" id="GO:0170056">
    <property type="term" value="F:cholesterol 7-desaturase [NAD(P)H] activity"/>
    <property type="evidence" value="ECO:0007669"/>
    <property type="project" value="UniProtKB-EC"/>
</dbReference>
<evidence type="ECO:0000256" key="11">
    <source>
        <dbReference type="ARBA" id="ARBA00023136"/>
    </source>
</evidence>
<accession>A6G6K2</accession>
<dbReference type="InterPro" id="IPR036922">
    <property type="entry name" value="Rieske_2Fe-2S_sf"/>
</dbReference>
<dbReference type="STRING" id="391625.PPSIR1_33229"/>
<evidence type="ECO:0000256" key="13">
    <source>
        <dbReference type="ARBA" id="ARBA00025729"/>
    </source>
</evidence>
<protein>
    <recommendedName>
        <fullName evidence="14">cholesterol 7-desaturase</fullName>
        <ecNumber evidence="14">1.14.19.21</ecNumber>
    </recommendedName>
</protein>
<feature type="domain" description="Rieske" evidence="17">
    <location>
        <begin position="1"/>
        <end position="89"/>
    </location>
</feature>
<keyword evidence="8" id="KW-0560">Oxidoreductase</keyword>
<dbReference type="Pfam" id="PF00355">
    <property type="entry name" value="Rieske"/>
    <property type="match status" value="1"/>
</dbReference>
<evidence type="ECO:0000256" key="15">
    <source>
        <dbReference type="ARBA" id="ARBA00047853"/>
    </source>
</evidence>
<name>A6G6K2_9BACT</name>
<evidence type="ECO:0000256" key="9">
    <source>
        <dbReference type="ARBA" id="ARBA00023004"/>
    </source>
</evidence>
<keyword evidence="10" id="KW-0411">Iron-sulfur</keyword>
<keyword evidence="4" id="KW-0812">Transmembrane</keyword>
<sequence>MQSKELFSQRFAVFRSEAGVASVLGATCPHLGADLSRGRVCGEHLRCPFHGFEFDRAGRCAAIPSEGRPPPRAQTRSLPVREREGLILAWWDEHGRAPSWEPAALETQGWSTLHTRRFELRAHPLSTSENSVDLAHFSSVHGFEALEVLEPARAEGPYLSARYRFVHRFARLPVENLFRVHLWGLGYSLVENLTPSLGLATRLWVLATPTRPGHMELRVGTSTRTRLAVVEGGEQSPWSPAIRGRSLGRATTELIARFALRTLAADVSADFDIWSHRTHVERPALAKGDGAIALYRRWARQFDVSPEPPANPGPTLHTLRARA</sequence>
<dbReference type="PANTHER" id="PTHR21266">
    <property type="entry name" value="IRON-SULFUR DOMAIN CONTAINING PROTEIN"/>
    <property type="match status" value="1"/>
</dbReference>
<keyword evidence="11" id="KW-0472">Membrane</keyword>
<keyword evidence="5" id="KW-0001">2Fe-2S</keyword>
<dbReference type="Gene3D" id="2.102.10.10">
    <property type="entry name" value="Rieske [2Fe-2S] iron-sulphur domain"/>
    <property type="match status" value="1"/>
</dbReference>
<evidence type="ECO:0000256" key="16">
    <source>
        <dbReference type="ARBA" id="ARBA00049548"/>
    </source>
</evidence>
<keyword evidence="7" id="KW-1133">Transmembrane helix</keyword>
<dbReference type="InterPro" id="IPR017941">
    <property type="entry name" value="Rieske_2Fe-2S"/>
</dbReference>
<dbReference type="Pfam" id="PF19298">
    <property type="entry name" value="KshA_C"/>
    <property type="match status" value="1"/>
</dbReference>
<comment type="pathway">
    <text evidence="12">Steroid hormone biosynthesis; dafachronic acid biosynthesis.</text>
</comment>
<dbReference type="InterPro" id="IPR045605">
    <property type="entry name" value="KshA-like_C"/>
</dbReference>
<dbReference type="GO" id="GO:0016020">
    <property type="term" value="C:membrane"/>
    <property type="evidence" value="ECO:0007669"/>
    <property type="project" value="UniProtKB-SubCell"/>
</dbReference>
<dbReference type="Gene3D" id="3.90.380.10">
    <property type="entry name" value="Naphthalene 1,2-dioxygenase Alpha Subunit, Chain A, domain 1"/>
    <property type="match status" value="1"/>
</dbReference>
<evidence type="ECO:0000313" key="19">
    <source>
        <dbReference type="Proteomes" id="UP000005801"/>
    </source>
</evidence>
<evidence type="ECO:0000256" key="6">
    <source>
        <dbReference type="ARBA" id="ARBA00022723"/>
    </source>
</evidence>
<dbReference type="PROSITE" id="PS51296">
    <property type="entry name" value="RIESKE"/>
    <property type="match status" value="1"/>
</dbReference>
<evidence type="ECO:0000256" key="14">
    <source>
        <dbReference type="ARBA" id="ARBA00026095"/>
    </source>
</evidence>
<comment type="similarity">
    <text evidence="13">Belongs to the cholesterol 7-desaturase family.</text>
</comment>
<evidence type="ECO:0000256" key="5">
    <source>
        <dbReference type="ARBA" id="ARBA00022714"/>
    </source>
</evidence>
<proteinExistence type="inferred from homology"/>
<gene>
    <name evidence="18" type="ORF">PPSIR1_33229</name>
</gene>
<evidence type="ECO:0000256" key="7">
    <source>
        <dbReference type="ARBA" id="ARBA00022989"/>
    </source>
</evidence>
<reference evidence="18 19" key="1">
    <citation type="submission" date="2007-06" db="EMBL/GenBank/DDBJ databases">
        <authorList>
            <person name="Shimkets L."/>
            <person name="Ferriera S."/>
            <person name="Johnson J."/>
            <person name="Kravitz S."/>
            <person name="Beeson K."/>
            <person name="Sutton G."/>
            <person name="Rogers Y.-H."/>
            <person name="Friedman R."/>
            <person name="Frazier M."/>
            <person name="Venter J.C."/>
        </authorList>
    </citation>
    <scope>NUCLEOTIDE SEQUENCE [LARGE SCALE GENOMIC DNA]</scope>
    <source>
        <strain evidence="18 19">SIR-1</strain>
    </source>
</reference>
<comment type="cofactor">
    <cofactor evidence="1">
        <name>Fe cation</name>
        <dbReference type="ChEBI" id="CHEBI:24875"/>
    </cofactor>
</comment>
<dbReference type="Proteomes" id="UP000005801">
    <property type="component" value="Unassembled WGS sequence"/>
</dbReference>
<evidence type="ECO:0000256" key="1">
    <source>
        <dbReference type="ARBA" id="ARBA00001962"/>
    </source>
</evidence>
<evidence type="ECO:0000256" key="2">
    <source>
        <dbReference type="ARBA" id="ARBA00004370"/>
    </source>
</evidence>
<keyword evidence="9" id="KW-0408">Iron</keyword>
<comment type="caution">
    <text evidence="18">The sequence shown here is derived from an EMBL/GenBank/DDBJ whole genome shotgun (WGS) entry which is preliminary data.</text>
</comment>
<evidence type="ECO:0000256" key="12">
    <source>
        <dbReference type="ARBA" id="ARBA00025712"/>
    </source>
</evidence>
<dbReference type="eggNOG" id="COG4638">
    <property type="taxonomic scope" value="Bacteria"/>
</dbReference>
<evidence type="ECO:0000256" key="4">
    <source>
        <dbReference type="ARBA" id="ARBA00022692"/>
    </source>
</evidence>
<dbReference type="SUPFAM" id="SSF55961">
    <property type="entry name" value="Bet v1-like"/>
    <property type="match status" value="1"/>
</dbReference>
<dbReference type="EC" id="1.14.19.21" evidence="14"/>
<dbReference type="InterPro" id="IPR050584">
    <property type="entry name" value="Cholesterol_7-desaturase"/>
</dbReference>
<evidence type="ECO:0000256" key="10">
    <source>
        <dbReference type="ARBA" id="ARBA00023014"/>
    </source>
</evidence>
<evidence type="ECO:0000313" key="18">
    <source>
        <dbReference type="EMBL" id="EDM78479.1"/>
    </source>
</evidence>
<evidence type="ECO:0000256" key="8">
    <source>
        <dbReference type="ARBA" id="ARBA00023002"/>
    </source>
</evidence>
<dbReference type="GO" id="GO:0051537">
    <property type="term" value="F:2 iron, 2 sulfur cluster binding"/>
    <property type="evidence" value="ECO:0007669"/>
    <property type="project" value="UniProtKB-KW"/>
</dbReference>
<keyword evidence="19" id="KW-1185">Reference proteome</keyword>
<organism evidence="18 19">
    <name type="scientific">Plesiocystis pacifica SIR-1</name>
    <dbReference type="NCBI Taxonomy" id="391625"/>
    <lineage>
        <taxon>Bacteria</taxon>
        <taxon>Pseudomonadati</taxon>
        <taxon>Myxococcota</taxon>
        <taxon>Polyangia</taxon>
        <taxon>Nannocystales</taxon>
        <taxon>Nannocystaceae</taxon>
        <taxon>Plesiocystis</taxon>
    </lineage>
</organism>
<dbReference type="GO" id="GO:0005737">
    <property type="term" value="C:cytoplasm"/>
    <property type="evidence" value="ECO:0007669"/>
    <property type="project" value="TreeGrafter"/>
</dbReference>
<dbReference type="SUPFAM" id="SSF50022">
    <property type="entry name" value="ISP domain"/>
    <property type="match status" value="1"/>
</dbReference>
<dbReference type="AlphaFoldDB" id="A6G6K2"/>
<keyword evidence="6" id="KW-0479">Metal-binding</keyword>
<dbReference type="GO" id="GO:0046872">
    <property type="term" value="F:metal ion binding"/>
    <property type="evidence" value="ECO:0007669"/>
    <property type="project" value="UniProtKB-KW"/>
</dbReference>
<comment type="catalytic activity">
    <reaction evidence="15">
        <text>cholesterol + NADH + O2 + H(+) = 7-dehydrocholesterol + NAD(+) + 2 H2O</text>
        <dbReference type="Rhea" id="RHEA:51644"/>
        <dbReference type="ChEBI" id="CHEBI:15377"/>
        <dbReference type="ChEBI" id="CHEBI:15378"/>
        <dbReference type="ChEBI" id="CHEBI:15379"/>
        <dbReference type="ChEBI" id="CHEBI:16113"/>
        <dbReference type="ChEBI" id="CHEBI:17759"/>
        <dbReference type="ChEBI" id="CHEBI:57540"/>
        <dbReference type="ChEBI" id="CHEBI:57945"/>
        <dbReference type="EC" id="1.14.19.21"/>
    </reaction>
    <physiologicalReaction direction="left-to-right" evidence="15">
        <dbReference type="Rhea" id="RHEA:51645"/>
    </physiologicalReaction>
</comment>
<comment type="pathway">
    <text evidence="3">Hormone biosynthesis.</text>
</comment>
<dbReference type="EMBL" id="ABCS01000030">
    <property type="protein sequence ID" value="EDM78479.1"/>
    <property type="molecule type" value="Genomic_DNA"/>
</dbReference>
<dbReference type="GO" id="GO:0008203">
    <property type="term" value="P:cholesterol metabolic process"/>
    <property type="evidence" value="ECO:0007669"/>
    <property type="project" value="InterPro"/>
</dbReference>